<dbReference type="NCBIfam" id="TIGR02481">
    <property type="entry name" value="hemeryth_dom"/>
    <property type="match status" value="1"/>
</dbReference>
<dbReference type="Gene3D" id="1.20.120.50">
    <property type="entry name" value="Hemerythrin-like"/>
    <property type="match status" value="1"/>
</dbReference>
<organism evidence="5 6">
    <name type="scientific">Oxobacter pfennigii</name>
    <dbReference type="NCBI Taxonomy" id="36849"/>
    <lineage>
        <taxon>Bacteria</taxon>
        <taxon>Bacillati</taxon>
        <taxon>Bacillota</taxon>
        <taxon>Clostridia</taxon>
        <taxon>Eubacteriales</taxon>
        <taxon>Clostridiaceae</taxon>
        <taxon>Oxobacter</taxon>
    </lineage>
</organism>
<dbReference type="InterPro" id="IPR016131">
    <property type="entry name" value="Haemerythrin_Fe_BS"/>
</dbReference>
<dbReference type="AlphaFoldDB" id="A0A0P8W3B5"/>
<dbReference type="EMBL" id="LKET01000043">
    <property type="protein sequence ID" value="KPU43074.1"/>
    <property type="molecule type" value="Genomic_DNA"/>
</dbReference>
<dbReference type="InterPro" id="IPR012312">
    <property type="entry name" value="Hemerythrin-like"/>
</dbReference>
<dbReference type="PANTHER" id="PTHR37164:SF1">
    <property type="entry name" value="BACTERIOHEMERYTHRIN"/>
    <property type="match status" value="1"/>
</dbReference>
<keyword evidence="2" id="KW-0479">Metal-binding</keyword>
<dbReference type="Pfam" id="PF01814">
    <property type="entry name" value="Hemerythrin"/>
    <property type="match status" value="1"/>
</dbReference>
<dbReference type="InterPro" id="IPR012827">
    <property type="entry name" value="Hemerythrin_metal-bd"/>
</dbReference>
<dbReference type="PATRIC" id="fig|36849.3.peg.3519"/>
<dbReference type="PANTHER" id="PTHR37164">
    <property type="entry name" value="BACTERIOHEMERYTHRIN"/>
    <property type="match status" value="1"/>
</dbReference>
<accession>A0A0P8W3B5</accession>
<evidence type="ECO:0000259" key="4">
    <source>
        <dbReference type="Pfam" id="PF01814"/>
    </source>
</evidence>
<dbReference type="NCBIfam" id="NF033749">
    <property type="entry name" value="bact_hemeryth"/>
    <property type="match status" value="1"/>
</dbReference>
<comment type="caution">
    <text evidence="5">The sequence shown here is derived from an EMBL/GenBank/DDBJ whole genome shotgun (WGS) entry which is preliminary data.</text>
</comment>
<sequence length="130" mass="15965">MIRWKDEYSIGVARIDEQHKKLFEIADRAFELMKNQFYTDKFDKIVEILEELKDYTVFHFKFEEEFMQSRGYKKFLSHKVEHTDFLEKVNSIDLNTIDNDQDKYIMDILNFVVDWIDKHILEKDKLIMEE</sequence>
<gene>
    <name evidence="5" type="ORF">OXPF_33240</name>
</gene>
<dbReference type="InterPro" id="IPR050669">
    <property type="entry name" value="Hemerythrin"/>
</dbReference>
<comment type="similarity">
    <text evidence="1">Belongs to the hemerythrin family.</text>
</comment>
<dbReference type="RefSeq" id="WP_054876320.1">
    <property type="nucleotide sequence ID" value="NZ_LKET01000043.1"/>
</dbReference>
<keyword evidence="3" id="KW-0408">Iron</keyword>
<dbReference type="InterPro" id="IPR035938">
    <property type="entry name" value="Hemerythrin-like_sf"/>
</dbReference>
<protein>
    <submittedName>
        <fullName evidence="5">Bacteriohemerythrin</fullName>
    </submittedName>
</protein>
<reference evidence="5 6" key="1">
    <citation type="submission" date="2015-09" db="EMBL/GenBank/DDBJ databases">
        <title>Genome sequence of Oxobacter pfennigii DSM 3222.</title>
        <authorList>
            <person name="Poehlein A."/>
            <person name="Bengelsdorf F.R."/>
            <person name="Schiel-Bengelsdorf B."/>
            <person name="Duerre P."/>
            <person name="Daniel R."/>
        </authorList>
    </citation>
    <scope>NUCLEOTIDE SEQUENCE [LARGE SCALE GENOMIC DNA]</scope>
    <source>
        <strain evidence="5 6">DSM 3222</strain>
    </source>
</reference>
<dbReference type="Proteomes" id="UP000050326">
    <property type="component" value="Unassembled WGS sequence"/>
</dbReference>
<dbReference type="PROSITE" id="PS00550">
    <property type="entry name" value="HEMERYTHRINS"/>
    <property type="match status" value="1"/>
</dbReference>
<keyword evidence="6" id="KW-1185">Reference proteome</keyword>
<dbReference type="CDD" id="cd12107">
    <property type="entry name" value="Hemerythrin"/>
    <property type="match status" value="1"/>
</dbReference>
<evidence type="ECO:0000313" key="5">
    <source>
        <dbReference type="EMBL" id="KPU43074.1"/>
    </source>
</evidence>
<name>A0A0P8W3B5_9CLOT</name>
<dbReference type="SUPFAM" id="SSF47188">
    <property type="entry name" value="Hemerythrin-like"/>
    <property type="match status" value="1"/>
</dbReference>
<dbReference type="STRING" id="36849.OXPF_33240"/>
<evidence type="ECO:0000256" key="1">
    <source>
        <dbReference type="ARBA" id="ARBA00010587"/>
    </source>
</evidence>
<evidence type="ECO:0000256" key="3">
    <source>
        <dbReference type="ARBA" id="ARBA00023004"/>
    </source>
</evidence>
<dbReference type="OrthoDB" id="9797092at2"/>
<evidence type="ECO:0000256" key="2">
    <source>
        <dbReference type="ARBA" id="ARBA00022723"/>
    </source>
</evidence>
<proteinExistence type="inferred from homology"/>
<dbReference type="GO" id="GO:0046872">
    <property type="term" value="F:metal ion binding"/>
    <property type="evidence" value="ECO:0007669"/>
    <property type="project" value="UniProtKB-KW"/>
</dbReference>
<evidence type="ECO:0000313" key="6">
    <source>
        <dbReference type="Proteomes" id="UP000050326"/>
    </source>
</evidence>
<feature type="domain" description="Hemerythrin-like" evidence="4">
    <location>
        <begin position="11"/>
        <end position="128"/>
    </location>
</feature>